<evidence type="ECO:0000313" key="3">
    <source>
        <dbReference type="EMBL" id="OOY35085.1"/>
    </source>
</evidence>
<dbReference type="EMBL" id="MPNX01000008">
    <property type="protein sequence ID" value="OOY35085.1"/>
    <property type="molecule type" value="Genomic_DNA"/>
</dbReference>
<comment type="caution">
    <text evidence="2">The sequence shown here is derived from an EMBL/GenBank/DDBJ whole genome shotgun (WGS) entry which is preliminary data.</text>
</comment>
<evidence type="ECO:0000313" key="2">
    <source>
        <dbReference type="EMBL" id="KHF24812.1"/>
    </source>
</evidence>
<evidence type="ECO:0000256" key="1">
    <source>
        <dbReference type="SAM" id="MobiDB-lite"/>
    </source>
</evidence>
<keyword evidence="4" id="KW-1185">Reference proteome</keyword>
<evidence type="ECO:0000313" key="5">
    <source>
        <dbReference type="Proteomes" id="UP000190962"/>
    </source>
</evidence>
<protein>
    <submittedName>
        <fullName evidence="2">Uncharacterized protein</fullName>
    </submittedName>
</protein>
<dbReference type="Proteomes" id="UP000190962">
    <property type="component" value="Unassembled WGS sequence"/>
</dbReference>
<organism evidence="2 4">
    <name type="scientific">Solemya velum gill symbiont</name>
    <dbReference type="NCBI Taxonomy" id="2340"/>
    <lineage>
        <taxon>Bacteria</taxon>
        <taxon>Pseudomonadati</taxon>
        <taxon>Pseudomonadota</taxon>
        <taxon>Gammaproteobacteria</taxon>
        <taxon>sulfur-oxidizing symbionts</taxon>
    </lineage>
</organism>
<sequence>MKLIKRRMPHTSENAAPPKEGLKSWRVNDEKLYDIEPISQEISIDQEIIIAKSYSFEYL</sequence>
<proteinExistence type="predicted"/>
<accession>A0A0B0H849</accession>
<gene>
    <name evidence="3" type="ORF">BOV88_07140</name>
    <name evidence="2" type="ORF">JV46_08180</name>
</gene>
<dbReference type="AlphaFoldDB" id="A0A0B0H849"/>
<dbReference type="EMBL" id="JRAA01000002">
    <property type="protein sequence ID" value="KHF24812.1"/>
    <property type="molecule type" value="Genomic_DNA"/>
</dbReference>
<dbReference type="Proteomes" id="UP000030856">
    <property type="component" value="Unassembled WGS sequence"/>
</dbReference>
<feature type="region of interest" description="Disordered" evidence="1">
    <location>
        <begin position="1"/>
        <end position="21"/>
    </location>
</feature>
<reference evidence="3 5" key="2">
    <citation type="submission" date="2016-11" db="EMBL/GenBank/DDBJ databases">
        <title>Mixed transmission modes and dynamic genome evolution in an obligate animal-bacterial symbiosis.</title>
        <authorList>
            <person name="Russell S.L."/>
            <person name="Corbett-Detig R.B."/>
            <person name="Cavanaugh C.M."/>
        </authorList>
    </citation>
    <scope>NUCLEOTIDE SEQUENCE [LARGE SCALE GENOMIC DNA]</scope>
    <source>
        <strain evidence="3">MA-KB16</strain>
    </source>
</reference>
<evidence type="ECO:0000313" key="4">
    <source>
        <dbReference type="Proteomes" id="UP000030856"/>
    </source>
</evidence>
<name>A0A0B0H849_SOVGS</name>
<reference evidence="2 4" key="1">
    <citation type="journal article" date="2014" name="BMC Genomics">
        <title>The genome of the intracellular bacterium of the coastal bivalve, Solemya velum: a blueprint for thriving in and out of symbiosis.</title>
        <authorList>
            <person name="Dmytrenko O."/>
            <person name="Russell S.L."/>
            <person name="Loo W.T."/>
            <person name="Fontanez K.M."/>
            <person name="Liao L."/>
            <person name="Roeselers G."/>
            <person name="Sharma R."/>
            <person name="Stewart F.J."/>
            <person name="Newton I.L."/>
            <person name="Woyke T."/>
            <person name="Wu D."/>
            <person name="Lang J.M."/>
            <person name="Eisen J.A."/>
            <person name="Cavanaugh C.M."/>
        </authorList>
    </citation>
    <scope>NUCLEOTIDE SEQUENCE [LARGE SCALE GENOMIC DNA]</scope>
    <source>
        <strain evidence="2 4">WH</strain>
    </source>
</reference>